<sequence>MSDIPFLQHMRSLRWFGIVLFCTVLAACGGEETRPPTGQPTQPGGPDKPQETKPDLHCAP</sequence>
<protein>
    <recommendedName>
        <fullName evidence="4">Lipoprotein</fullName>
    </recommendedName>
</protein>
<reference evidence="3" key="1">
    <citation type="journal article" date="2019" name="Int. J. Syst. Evol. Microbiol.">
        <title>The Global Catalogue of Microorganisms (GCM) 10K type strain sequencing project: providing services to taxonomists for standard genome sequencing and annotation.</title>
        <authorList>
            <consortium name="The Broad Institute Genomics Platform"/>
            <consortium name="The Broad Institute Genome Sequencing Center for Infectious Disease"/>
            <person name="Wu L."/>
            <person name="Ma J."/>
        </authorList>
    </citation>
    <scope>NUCLEOTIDE SEQUENCE [LARGE SCALE GENOMIC DNA]</scope>
    <source>
        <strain evidence="3">CCUG 56042</strain>
    </source>
</reference>
<dbReference type="EMBL" id="JBHSMP010000038">
    <property type="protein sequence ID" value="MFC5431783.1"/>
    <property type="molecule type" value="Genomic_DNA"/>
</dbReference>
<proteinExistence type="predicted"/>
<evidence type="ECO:0008006" key="4">
    <source>
        <dbReference type="Google" id="ProtNLM"/>
    </source>
</evidence>
<name>A0ABW0JF52_9BURK</name>
<evidence type="ECO:0000313" key="3">
    <source>
        <dbReference type="Proteomes" id="UP001596103"/>
    </source>
</evidence>
<feature type="compositionally biased region" description="Low complexity" evidence="1">
    <location>
        <begin position="35"/>
        <end position="45"/>
    </location>
</feature>
<keyword evidence="3" id="KW-1185">Reference proteome</keyword>
<comment type="caution">
    <text evidence="2">The sequence shown here is derived from an EMBL/GenBank/DDBJ whole genome shotgun (WGS) entry which is preliminary data.</text>
</comment>
<feature type="region of interest" description="Disordered" evidence="1">
    <location>
        <begin position="31"/>
        <end position="60"/>
    </location>
</feature>
<accession>A0ABW0JF52</accession>
<organism evidence="2 3">
    <name type="scientific">Paraburkholderia denitrificans</name>
    <dbReference type="NCBI Taxonomy" id="694025"/>
    <lineage>
        <taxon>Bacteria</taxon>
        <taxon>Pseudomonadati</taxon>
        <taxon>Pseudomonadota</taxon>
        <taxon>Betaproteobacteria</taxon>
        <taxon>Burkholderiales</taxon>
        <taxon>Burkholderiaceae</taxon>
        <taxon>Paraburkholderia</taxon>
    </lineage>
</organism>
<gene>
    <name evidence="2" type="ORF">ACFPTO_23750</name>
</gene>
<evidence type="ECO:0000313" key="2">
    <source>
        <dbReference type="EMBL" id="MFC5431783.1"/>
    </source>
</evidence>
<evidence type="ECO:0000256" key="1">
    <source>
        <dbReference type="SAM" id="MobiDB-lite"/>
    </source>
</evidence>
<dbReference type="RefSeq" id="WP_377715279.1">
    <property type="nucleotide sequence ID" value="NZ_JBHSMP010000038.1"/>
</dbReference>
<feature type="compositionally biased region" description="Basic and acidic residues" evidence="1">
    <location>
        <begin position="48"/>
        <end position="60"/>
    </location>
</feature>
<dbReference type="Proteomes" id="UP001596103">
    <property type="component" value="Unassembled WGS sequence"/>
</dbReference>